<accession>A0AAV5U1Z2</accession>
<evidence type="ECO:0000313" key="2">
    <source>
        <dbReference type="Proteomes" id="UP001432027"/>
    </source>
</evidence>
<feature type="non-terminal residue" evidence="1">
    <location>
        <position position="120"/>
    </location>
</feature>
<evidence type="ECO:0008006" key="3">
    <source>
        <dbReference type="Google" id="ProtNLM"/>
    </source>
</evidence>
<dbReference type="InterPro" id="IPR052664">
    <property type="entry name" value="BTB-MATH_domain_protein"/>
</dbReference>
<dbReference type="PANTHER" id="PTHR22743">
    <property type="entry name" value="MEPRIN/TRAF-LIKE MATH FAMILY-C.ELEGANS"/>
    <property type="match status" value="1"/>
</dbReference>
<name>A0AAV5U1Z2_9BILA</name>
<sequence>GVIYSSYNKITDNSAEYLVRLASSFQIASVIFRVEEFLLSMNANSKDSQMWLLRVADEHKLSTLKTHCFSKLRTTQDFRDVKIFTFTSINYPRDEHTLSTLKTHCFSKLRATQDFRDVKV</sequence>
<evidence type="ECO:0000313" key="1">
    <source>
        <dbReference type="EMBL" id="GMT00204.1"/>
    </source>
</evidence>
<dbReference type="PANTHER" id="PTHR22743:SF165">
    <property type="entry name" value="BTB AND MATH DOMAIN CONTAINING-RELATED"/>
    <property type="match status" value="1"/>
</dbReference>
<comment type="caution">
    <text evidence="1">The sequence shown here is derived from an EMBL/GenBank/DDBJ whole genome shotgun (WGS) entry which is preliminary data.</text>
</comment>
<gene>
    <name evidence="1" type="ORF">PENTCL1PPCAC_22378</name>
</gene>
<dbReference type="AlphaFoldDB" id="A0AAV5U1Z2"/>
<organism evidence="1 2">
    <name type="scientific">Pristionchus entomophagus</name>
    <dbReference type="NCBI Taxonomy" id="358040"/>
    <lineage>
        <taxon>Eukaryota</taxon>
        <taxon>Metazoa</taxon>
        <taxon>Ecdysozoa</taxon>
        <taxon>Nematoda</taxon>
        <taxon>Chromadorea</taxon>
        <taxon>Rhabditida</taxon>
        <taxon>Rhabditina</taxon>
        <taxon>Diplogasteromorpha</taxon>
        <taxon>Diplogasteroidea</taxon>
        <taxon>Neodiplogasteridae</taxon>
        <taxon>Pristionchus</taxon>
    </lineage>
</organism>
<keyword evidence="2" id="KW-1185">Reference proteome</keyword>
<reference evidence="1" key="1">
    <citation type="submission" date="2023-10" db="EMBL/GenBank/DDBJ databases">
        <title>Genome assembly of Pristionchus species.</title>
        <authorList>
            <person name="Yoshida K."/>
            <person name="Sommer R.J."/>
        </authorList>
    </citation>
    <scope>NUCLEOTIDE SEQUENCE</scope>
    <source>
        <strain evidence="1">RS0144</strain>
    </source>
</reference>
<dbReference type="EMBL" id="BTSX01000005">
    <property type="protein sequence ID" value="GMT00204.1"/>
    <property type="molecule type" value="Genomic_DNA"/>
</dbReference>
<dbReference type="Proteomes" id="UP001432027">
    <property type="component" value="Unassembled WGS sequence"/>
</dbReference>
<feature type="non-terminal residue" evidence="1">
    <location>
        <position position="1"/>
    </location>
</feature>
<protein>
    <recommendedName>
        <fullName evidence="3">BTB domain-containing protein</fullName>
    </recommendedName>
</protein>
<proteinExistence type="predicted"/>